<dbReference type="PANTHER" id="PTHR35330:SF1">
    <property type="entry name" value="SIROHEME BIOSYNTHESIS PROTEIN MET8"/>
    <property type="match status" value="1"/>
</dbReference>
<dbReference type="Pfam" id="PF14824">
    <property type="entry name" value="Sirohm_synth_M"/>
    <property type="match status" value="1"/>
</dbReference>
<dbReference type="InterPro" id="IPR006367">
    <property type="entry name" value="Sirohaem_synthase_N"/>
</dbReference>
<proteinExistence type="predicted"/>
<evidence type="ECO:0000259" key="7">
    <source>
        <dbReference type="Pfam" id="PF14824"/>
    </source>
</evidence>
<organism evidence="8">
    <name type="scientific">Lacrimispora sp. BS-2</name>
    <dbReference type="NCBI Taxonomy" id="3151850"/>
    <lineage>
        <taxon>Bacteria</taxon>
        <taxon>Bacillati</taxon>
        <taxon>Bacillota</taxon>
        <taxon>Clostridia</taxon>
        <taxon>Lachnospirales</taxon>
        <taxon>Lachnospiraceae</taxon>
        <taxon>Lacrimispora</taxon>
    </lineage>
</organism>
<comment type="pathway">
    <text evidence="1">Porphyrin-containing compound metabolism; siroheme biosynthesis; sirohydrochlorin from precorrin-2: step 1/1.</text>
</comment>
<dbReference type="RefSeq" id="WP_349947157.1">
    <property type="nucleotide sequence ID" value="NZ_CP157940.1"/>
</dbReference>
<dbReference type="NCBIfam" id="TIGR01470">
    <property type="entry name" value="cysG_Nterm"/>
    <property type="match status" value="1"/>
</dbReference>
<dbReference type="InterPro" id="IPR028161">
    <property type="entry name" value="Met8-like"/>
</dbReference>
<dbReference type="InterPro" id="IPR028281">
    <property type="entry name" value="Sirohaem_synthase_central"/>
</dbReference>
<dbReference type="InterPro" id="IPR042518">
    <property type="entry name" value="SirC_C"/>
</dbReference>
<comment type="catalytic activity">
    <reaction evidence="6">
        <text>precorrin-2 + NAD(+) = sirohydrochlorin + NADH + 2 H(+)</text>
        <dbReference type="Rhea" id="RHEA:15613"/>
        <dbReference type="ChEBI" id="CHEBI:15378"/>
        <dbReference type="ChEBI" id="CHEBI:57540"/>
        <dbReference type="ChEBI" id="CHEBI:57945"/>
        <dbReference type="ChEBI" id="CHEBI:58351"/>
        <dbReference type="ChEBI" id="CHEBI:58827"/>
        <dbReference type="EC" id="1.3.1.76"/>
    </reaction>
</comment>
<evidence type="ECO:0000256" key="6">
    <source>
        <dbReference type="ARBA" id="ARBA00047561"/>
    </source>
</evidence>
<dbReference type="Gene3D" id="1.10.8.610">
    <property type="entry name" value="SirC, precorrin-2 dehydrogenase, C-terminal helical domain-like"/>
    <property type="match status" value="1"/>
</dbReference>
<evidence type="ECO:0000256" key="2">
    <source>
        <dbReference type="ARBA" id="ARBA00012400"/>
    </source>
</evidence>
<dbReference type="Gene3D" id="3.40.50.720">
    <property type="entry name" value="NAD(P)-binding Rossmann-like Domain"/>
    <property type="match status" value="1"/>
</dbReference>
<protein>
    <recommendedName>
        <fullName evidence="2">precorrin-2 dehydrogenase</fullName>
        <ecNumber evidence="2">1.3.1.76</ecNumber>
    </recommendedName>
</protein>
<reference evidence="8" key="1">
    <citation type="submission" date="2024-06" db="EMBL/GenBank/DDBJ databases">
        <title>Lacrimispora cavernae sp. nov., a novel anaerobe isolated from bat guano pile inside a cave.</title>
        <authorList>
            <person name="Miller S.L."/>
            <person name="Lu N."/>
            <person name="King J."/>
            <person name="Sankaranarayanan K."/>
            <person name="Lawson P.A."/>
        </authorList>
    </citation>
    <scope>NUCLEOTIDE SEQUENCE</scope>
    <source>
        <strain evidence="8">BS-2</strain>
    </source>
</reference>
<keyword evidence="4" id="KW-0520">NAD</keyword>
<evidence type="ECO:0000256" key="4">
    <source>
        <dbReference type="ARBA" id="ARBA00023027"/>
    </source>
</evidence>
<gene>
    <name evidence="8" type="ORF">ABFV83_01375</name>
</gene>
<evidence type="ECO:0000256" key="3">
    <source>
        <dbReference type="ARBA" id="ARBA00023002"/>
    </source>
</evidence>
<sequence>MTVAYFPFFVDIEGKKCLIAGGGTVACRKALTLMDYGPDIVIVAPRVIPEMEQLIKESKGKLTWRCRKFEESDLEHMDFVIAATSDEGVNRMISIWCRKGKIPVNVADIQEECSFIFPALIKEGEITVGISTGGSSPALARYLKKKLKEAIPKGLGSLAGQLGSYRDTVRERVDSLPVRRSIFKAMTEEGIRQEGYTREQAEELIERKLAEHEK</sequence>
<dbReference type="EMBL" id="CP157940">
    <property type="protein sequence ID" value="XBS54465.1"/>
    <property type="molecule type" value="Genomic_DNA"/>
</dbReference>
<keyword evidence="5" id="KW-0627">Porphyrin biosynthesis</keyword>
<dbReference type="GO" id="GO:0004325">
    <property type="term" value="F:ferrochelatase activity"/>
    <property type="evidence" value="ECO:0007669"/>
    <property type="project" value="InterPro"/>
</dbReference>
<dbReference type="GO" id="GO:0019354">
    <property type="term" value="P:siroheme biosynthetic process"/>
    <property type="evidence" value="ECO:0007669"/>
    <property type="project" value="InterPro"/>
</dbReference>
<evidence type="ECO:0000256" key="5">
    <source>
        <dbReference type="ARBA" id="ARBA00023244"/>
    </source>
</evidence>
<evidence type="ECO:0000256" key="1">
    <source>
        <dbReference type="ARBA" id="ARBA00005010"/>
    </source>
</evidence>
<dbReference type="EC" id="1.3.1.76" evidence="2"/>
<dbReference type="InterPro" id="IPR036291">
    <property type="entry name" value="NAD(P)-bd_dom_sf"/>
</dbReference>
<dbReference type="SUPFAM" id="SSF51735">
    <property type="entry name" value="NAD(P)-binding Rossmann-fold domains"/>
    <property type="match status" value="1"/>
</dbReference>
<keyword evidence="3" id="KW-0560">Oxidoreductase</keyword>
<feature type="domain" description="Siroheme synthase central" evidence="7">
    <location>
        <begin position="124"/>
        <end position="149"/>
    </location>
</feature>
<dbReference type="SUPFAM" id="SSF75615">
    <property type="entry name" value="Siroheme synthase middle domains-like"/>
    <property type="match status" value="1"/>
</dbReference>
<dbReference type="Pfam" id="PF13241">
    <property type="entry name" value="NAD_binding_7"/>
    <property type="match status" value="1"/>
</dbReference>
<dbReference type="AlphaFoldDB" id="A0AAU7PQD3"/>
<dbReference type="PANTHER" id="PTHR35330">
    <property type="entry name" value="SIROHEME BIOSYNTHESIS PROTEIN MET8"/>
    <property type="match status" value="1"/>
</dbReference>
<dbReference type="GO" id="GO:0043115">
    <property type="term" value="F:precorrin-2 dehydrogenase activity"/>
    <property type="evidence" value="ECO:0007669"/>
    <property type="project" value="UniProtKB-EC"/>
</dbReference>
<evidence type="ECO:0000313" key="8">
    <source>
        <dbReference type="EMBL" id="XBS54465.1"/>
    </source>
</evidence>
<accession>A0AAU7PQD3</accession>
<name>A0AAU7PQD3_9FIRM</name>